<protein>
    <submittedName>
        <fullName evidence="3">Uncharacterized protein</fullName>
    </submittedName>
</protein>
<name>A0ABY6Z329_9BACL</name>
<evidence type="ECO:0000256" key="2">
    <source>
        <dbReference type="SAM" id="SignalP"/>
    </source>
</evidence>
<evidence type="ECO:0000313" key="3">
    <source>
        <dbReference type="EMBL" id="WAH36689.1"/>
    </source>
</evidence>
<dbReference type="EMBL" id="CP104064">
    <property type="protein sequence ID" value="WAH36689.1"/>
    <property type="molecule type" value="Genomic_DNA"/>
</dbReference>
<gene>
    <name evidence="3" type="ORF">NZD86_21350</name>
</gene>
<feature type="signal peptide" evidence="2">
    <location>
        <begin position="1"/>
        <end position="27"/>
    </location>
</feature>
<keyword evidence="4" id="KW-1185">Reference proteome</keyword>
<feature type="region of interest" description="Disordered" evidence="1">
    <location>
        <begin position="65"/>
        <end position="97"/>
    </location>
</feature>
<evidence type="ECO:0000256" key="1">
    <source>
        <dbReference type="SAM" id="MobiDB-lite"/>
    </source>
</evidence>
<proteinExistence type="predicted"/>
<organism evidence="3 4">
    <name type="scientific">Alicyclobacillus dauci</name>
    <dbReference type="NCBI Taxonomy" id="1475485"/>
    <lineage>
        <taxon>Bacteria</taxon>
        <taxon>Bacillati</taxon>
        <taxon>Bacillota</taxon>
        <taxon>Bacilli</taxon>
        <taxon>Bacillales</taxon>
        <taxon>Alicyclobacillaceae</taxon>
        <taxon>Alicyclobacillus</taxon>
    </lineage>
</organism>
<feature type="compositionally biased region" description="Low complexity" evidence="1">
    <location>
        <begin position="81"/>
        <end position="97"/>
    </location>
</feature>
<feature type="chain" id="PRO_5045189888" evidence="2">
    <location>
        <begin position="28"/>
        <end position="97"/>
    </location>
</feature>
<sequence length="97" mass="10025">MNRRTNVDATPCFLPLFLLFGLGSGGAAGTRPYGGYGGYGVPGYDHGAVRGFGYRYVPGQVAPHAGSHPGAPSYYSPRALGTPSTGTGTSRRGPIMF</sequence>
<keyword evidence="2" id="KW-0732">Signal</keyword>
<dbReference type="Proteomes" id="UP001164803">
    <property type="component" value="Chromosome"/>
</dbReference>
<accession>A0ABY6Z329</accession>
<dbReference type="RefSeq" id="WP_268044059.1">
    <property type="nucleotide sequence ID" value="NZ_CP104064.1"/>
</dbReference>
<reference evidence="3" key="1">
    <citation type="submission" date="2022-08" db="EMBL/GenBank/DDBJ databases">
        <title>Alicyclobacillus dauci DSM2870, complete genome.</title>
        <authorList>
            <person name="Wang Q."/>
            <person name="Cai R."/>
            <person name="Wang Z."/>
        </authorList>
    </citation>
    <scope>NUCLEOTIDE SEQUENCE</scope>
    <source>
        <strain evidence="3">DSM 28700</strain>
    </source>
</reference>
<evidence type="ECO:0000313" key="4">
    <source>
        <dbReference type="Proteomes" id="UP001164803"/>
    </source>
</evidence>